<protein>
    <recommendedName>
        <fullName evidence="2">5'-Nucleotidase C-terminal domain-containing protein</fullName>
    </recommendedName>
</protein>
<dbReference type="InterPro" id="IPR036907">
    <property type="entry name" value="5'-Nucleotdase_C_sf"/>
</dbReference>
<dbReference type="SUPFAM" id="SSF55816">
    <property type="entry name" value="5'-nucleotidase (syn. UDP-sugar hydrolase), C-terminal domain"/>
    <property type="match status" value="1"/>
</dbReference>
<dbReference type="Proteomes" id="UP000320913">
    <property type="component" value="Unassembled WGS sequence"/>
</dbReference>
<dbReference type="EMBL" id="VBOV01000122">
    <property type="protein sequence ID" value="TMQ58644.1"/>
    <property type="molecule type" value="Genomic_DNA"/>
</dbReference>
<evidence type="ECO:0000313" key="3">
    <source>
        <dbReference type="EMBL" id="TMQ58644.1"/>
    </source>
</evidence>
<dbReference type="InterPro" id="IPR006179">
    <property type="entry name" value="5_nucleotidase/apyrase"/>
</dbReference>
<feature type="domain" description="5'-Nucleotidase C-terminal" evidence="2">
    <location>
        <begin position="73"/>
        <end position="178"/>
    </location>
</feature>
<dbReference type="PANTHER" id="PTHR11575:SF24">
    <property type="entry name" value="5'-NUCLEOTIDASE"/>
    <property type="match status" value="1"/>
</dbReference>
<feature type="region of interest" description="Disordered" evidence="1">
    <location>
        <begin position="15"/>
        <end position="72"/>
    </location>
</feature>
<accession>A0A538T5A2</accession>
<proteinExistence type="predicted"/>
<dbReference type="Pfam" id="PF02872">
    <property type="entry name" value="5_nucleotid_C"/>
    <property type="match status" value="1"/>
</dbReference>
<comment type="caution">
    <text evidence="3">The sequence shown here is derived from an EMBL/GenBank/DDBJ whole genome shotgun (WGS) entry which is preliminary data.</text>
</comment>
<evidence type="ECO:0000313" key="4">
    <source>
        <dbReference type="Proteomes" id="UP000320913"/>
    </source>
</evidence>
<dbReference type="PRINTS" id="PR01607">
    <property type="entry name" value="APYRASEFAMLY"/>
</dbReference>
<dbReference type="GO" id="GO:0016787">
    <property type="term" value="F:hydrolase activity"/>
    <property type="evidence" value="ECO:0007669"/>
    <property type="project" value="InterPro"/>
</dbReference>
<dbReference type="InterPro" id="IPR008334">
    <property type="entry name" value="5'-Nucleotdase_C"/>
</dbReference>
<reference evidence="3 4" key="1">
    <citation type="journal article" date="2019" name="Nat. Microbiol.">
        <title>Mediterranean grassland soil C-N compound turnover is dependent on rainfall and depth, and is mediated by genomically divergent microorganisms.</title>
        <authorList>
            <person name="Diamond S."/>
            <person name="Andeer P.F."/>
            <person name="Li Z."/>
            <person name="Crits-Christoph A."/>
            <person name="Burstein D."/>
            <person name="Anantharaman K."/>
            <person name="Lane K.R."/>
            <person name="Thomas B.C."/>
            <person name="Pan C."/>
            <person name="Northen T.R."/>
            <person name="Banfield J.F."/>
        </authorList>
    </citation>
    <scope>NUCLEOTIDE SEQUENCE [LARGE SCALE GENOMIC DNA]</scope>
    <source>
        <strain evidence="3">WS_5</strain>
    </source>
</reference>
<name>A0A538T5A2_UNCEI</name>
<dbReference type="PANTHER" id="PTHR11575">
    <property type="entry name" value="5'-NUCLEOTIDASE-RELATED"/>
    <property type="match status" value="1"/>
</dbReference>
<sequence>MGACLDIEPKRERLRRHHDRAGGALGRARGARRDRDRTAGGWGTHRSADPGAAFRGRGPGGGHDAPALPRLDLNSGGIRAPLPEGTVTVGDVYTVLPFDNTIVTVPMKGWQVRELFDFIAARFGKHGFAQISGAQFKVRRGRATDIRIGGHALDSNRTYRVATIDYLYTGGDGYTMFEKAGPAEQSGMMTHDAAVEFLRRHPDYEFKKRGRIVWEGGIPMRDMIRSPR</sequence>
<gene>
    <name evidence="3" type="ORF">E6K75_05120</name>
</gene>
<organism evidence="3 4">
    <name type="scientific">Eiseniibacteriota bacterium</name>
    <dbReference type="NCBI Taxonomy" id="2212470"/>
    <lineage>
        <taxon>Bacteria</taxon>
        <taxon>Candidatus Eiseniibacteriota</taxon>
    </lineage>
</organism>
<evidence type="ECO:0000259" key="2">
    <source>
        <dbReference type="Pfam" id="PF02872"/>
    </source>
</evidence>
<evidence type="ECO:0000256" key="1">
    <source>
        <dbReference type="SAM" id="MobiDB-lite"/>
    </source>
</evidence>
<dbReference type="GO" id="GO:0009166">
    <property type="term" value="P:nucleotide catabolic process"/>
    <property type="evidence" value="ECO:0007669"/>
    <property type="project" value="InterPro"/>
</dbReference>
<dbReference type="AlphaFoldDB" id="A0A538T5A2"/>
<dbReference type="Gene3D" id="3.90.780.10">
    <property type="entry name" value="5'-Nucleotidase, C-terminal domain"/>
    <property type="match status" value="1"/>
</dbReference>